<organism evidence="1 2">
    <name type="scientific">Faecalispora sporosphaeroides</name>
    <dbReference type="NCBI Taxonomy" id="1549"/>
    <lineage>
        <taxon>Bacteria</taxon>
        <taxon>Bacillati</taxon>
        <taxon>Bacillota</taxon>
        <taxon>Clostridia</taxon>
        <taxon>Eubacteriales</taxon>
        <taxon>Oscillospiraceae</taxon>
        <taxon>Faecalispora</taxon>
    </lineage>
</organism>
<dbReference type="AlphaFoldDB" id="A0A928Q4N4"/>
<dbReference type="RefSeq" id="WP_020072037.1">
    <property type="nucleotide sequence ID" value="NZ_JBKWRC010000001.1"/>
</dbReference>
<dbReference type="EMBL" id="SVNY01000005">
    <property type="protein sequence ID" value="MBE6834151.1"/>
    <property type="molecule type" value="Genomic_DNA"/>
</dbReference>
<evidence type="ECO:0000313" key="1">
    <source>
        <dbReference type="EMBL" id="MBE6834151.1"/>
    </source>
</evidence>
<reference evidence="1" key="1">
    <citation type="submission" date="2019-04" db="EMBL/GenBank/DDBJ databases">
        <title>Evolution of Biomass-Degrading Anaerobic Consortia Revealed by Metagenomics.</title>
        <authorList>
            <person name="Peng X."/>
        </authorList>
    </citation>
    <scope>NUCLEOTIDE SEQUENCE</scope>
    <source>
        <strain evidence="1">SIG551</strain>
    </source>
</reference>
<comment type="caution">
    <text evidence="1">The sequence shown here is derived from an EMBL/GenBank/DDBJ whole genome shotgun (WGS) entry which is preliminary data.</text>
</comment>
<gene>
    <name evidence="1" type="ORF">E7512_11350</name>
</gene>
<dbReference type="Proteomes" id="UP000754750">
    <property type="component" value="Unassembled WGS sequence"/>
</dbReference>
<proteinExistence type="predicted"/>
<name>A0A928Q4N4_9FIRM</name>
<evidence type="ECO:0000313" key="2">
    <source>
        <dbReference type="Proteomes" id="UP000754750"/>
    </source>
</evidence>
<protein>
    <submittedName>
        <fullName evidence="1">Uncharacterized protein</fullName>
    </submittedName>
</protein>
<accession>A0A928Q4N4</accession>
<sequence length="101" mass="11666">MSNENEKENTTKFPTYRGKPLVRCGDVIYYGSMKDKYVVKLEIKSKKRVLDMDVADKVGIQLMYTNPDIRARKQIVKSSEKEGLYLAMDIADAWLQRALSE</sequence>